<feature type="domain" description="Major facilitator superfamily (MFS) profile" evidence="10">
    <location>
        <begin position="8"/>
        <end position="420"/>
    </location>
</feature>
<feature type="transmembrane region" description="Helical" evidence="9">
    <location>
        <begin position="101"/>
        <end position="125"/>
    </location>
</feature>
<dbReference type="PROSITE" id="PS50850">
    <property type="entry name" value="MFS"/>
    <property type="match status" value="1"/>
</dbReference>
<dbReference type="Pfam" id="PF07690">
    <property type="entry name" value="MFS_1"/>
    <property type="match status" value="1"/>
</dbReference>
<accession>A0A0W0X1Y1</accession>
<organism evidence="11 12">
    <name type="scientific">Legionella nautarum</name>
    <dbReference type="NCBI Taxonomy" id="45070"/>
    <lineage>
        <taxon>Bacteria</taxon>
        <taxon>Pseudomonadati</taxon>
        <taxon>Pseudomonadota</taxon>
        <taxon>Gammaproteobacteria</taxon>
        <taxon>Legionellales</taxon>
        <taxon>Legionellaceae</taxon>
        <taxon>Legionella</taxon>
    </lineage>
</organism>
<dbReference type="PROSITE" id="PS00216">
    <property type="entry name" value="SUGAR_TRANSPORT_1"/>
    <property type="match status" value="1"/>
</dbReference>
<name>A0A0W0X1Y1_9GAMM</name>
<comment type="similarity">
    <text evidence="2">Belongs to the major facilitator superfamily. Metabolite:H+ Symporter (MHS) family (TC 2.A.1.6) family.</text>
</comment>
<feature type="transmembrane region" description="Helical" evidence="9">
    <location>
        <begin position="395"/>
        <end position="413"/>
    </location>
</feature>
<evidence type="ECO:0000256" key="7">
    <source>
        <dbReference type="ARBA" id="ARBA00022989"/>
    </source>
</evidence>
<evidence type="ECO:0000256" key="5">
    <source>
        <dbReference type="ARBA" id="ARBA00022692"/>
    </source>
</evidence>
<proteinExistence type="inferred from homology"/>
<keyword evidence="12" id="KW-1185">Reference proteome</keyword>
<dbReference type="GO" id="GO:0015293">
    <property type="term" value="F:symporter activity"/>
    <property type="evidence" value="ECO:0007669"/>
    <property type="project" value="UniProtKB-KW"/>
</dbReference>
<dbReference type="InterPro" id="IPR005828">
    <property type="entry name" value="MFS_sugar_transport-like"/>
</dbReference>
<dbReference type="Gene3D" id="1.20.1250.20">
    <property type="entry name" value="MFS general substrate transporter like domains"/>
    <property type="match status" value="2"/>
</dbReference>
<dbReference type="InterPro" id="IPR020846">
    <property type="entry name" value="MFS_dom"/>
</dbReference>
<evidence type="ECO:0000259" key="10">
    <source>
        <dbReference type="PROSITE" id="PS50850"/>
    </source>
</evidence>
<evidence type="ECO:0000256" key="3">
    <source>
        <dbReference type="ARBA" id="ARBA00022448"/>
    </source>
</evidence>
<dbReference type="InterPro" id="IPR005829">
    <property type="entry name" value="Sugar_transporter_CS"/>
</dbReference>
<dbReference type="SUPFAM" id="SSF103473">
    <property type="entry name" value="MFS general substrate transporter"/>
    <property type="match status" value="1"/>
</dbReference>
<feature type="transmembrane region" description="Helical" evidence="9">
    <location>
        <begin position="146"/>
        <end position="171"/>
    </location>
</feature>
<reference evidence="11 12" key="1">
    <citation type="submission" date="2015-11" db="EMBL/GenBank/DDBJ databases">
        <title>Genomic analysis of 38 Legionella species identifies large and diverse effector repertoires.</title>
        <authorList>
            <person name="Burstein D."/>
            <person name="Amaro F."/>
            <person name="Zusman T."/>
            <person name="Lifshitz Z."/>
            <person name="Cohen O."/>
            <person name="Gilbert J.A."/>
            <person name="Pupko T."/>
            <person name="Shuman H.A."/>
            <person name="Segal G."/>
        </authorList>
    </citation>
    <scope>NUCLEOTIDE SEQUENCE [LARGE SCALE GENOMIC DNA]</scope>
    <source>
        <strain evidence="11 12">ATCC 49506</strain>
    </source>
</reference>
<keyword evidence="5 9" id="KW-0812">Transmembrane</keyword>
<feature type="transmembrane region" description="Helical" evidence="9">
    <location>
        <begin position="363"/>
        <end position="383"/>
    </location>
</feature>
<dbReference type="RefSeq" id="WP_058503588.1">
    <property type="nucleotide sequence ID" value="NZ_CAAAIF010000024.1"/>
</dbReference>
<dbReference type="PANTHER" id="PTHR43528:SF1">
    <property type="entry name" value="ALPHA-KETOGLUTARATE PERMEASE"/>
    <property type="match status" value="1"/>
</dbReference>
<feature type="transmembrane region" description="Helical" evidence="9">
    <location>
        <begin position="330"/>
        <end position="351"/>
    </location>
</feature>
<dbReference type="EMBL" id="LNYO01000006">
    <property type="protein sequence ID" value="KTD38595.1"/>
    <property type="molecule type" value="Genomic_DNA"/>
</dbReference>
<dbReference type="InterPro" id="IPR011701">
    <property type="entry name" value="MFS"/>
</dbReference>
<feature type="transmembrane region" description="Helical" evidence="9">
    <location>
        <begin position="77"/>
        <end position="95"/>
    </location>
</feature>
<keyword evidence="8 9" id="KW-0472">Membrane</keyword>
<evidence type="ECO:0000256" key="4">
    <source>
        <dbReference type="ARBA" id="ARBA00022475"/>
    </source>
</evidence>
<comment type="caution">
    <text evidence="11">The sequence shown here is derived from an EMBL/GenBank/DDBJ whole genome shotgun (WGS) entry which is preliminary data.</text>
</comment>
<dbReference type="PATRIC" id="fig|45070.6.peg.537"/>
<feature type="transmembrane region" description="Helical" evidence="9">
    <location>
        <begin position="271"/>
        <end position="290"/>
    </location>
</feature>
<dbReference type="PANTHER" id="PTHR43528">
    <property type="entry name" value="ALPHA-KETOGLUTARATE PERMEASE"/>
    <property type="match status" value="1"/>
</dbReference>
<dbReference type="InterPro" id="IPR051084">
    <property type="entry name" value="H+-coupled_symporters"/>
</dbReference>
<keyword evidence="6" id="KW-0769">Symport</keyword>
<dbReference type="AlphaFoldDB" id="A0A0W0X1Y1"/>
<sequence length="429" mass="47576">MFKTSKKIIISGAIGNALEMYDYIIWGLFSVFLSKEFLPPQSKLSDIFFLFLITYILRPIGSLLGGMLADQVGRKKMLTLSIFLMGICTALVGILPSYEQIGVISVFLLLFIRLIQVFSIGSEYISSVALLIECGEKDKKGYFGSWAAFGINAGMLISSLTGALVLYLIDIHLLPPWGWRIAFILAFVTMIFGFWIRSSIPESQEFISNNARSNQRSLSNIFIDTISLLKQQFLESFVVFSLVLFGVATTVLVFVYAPIHLVTVNNFSNTQAFLINSYGLVIVTVLIPFMGKSSDLYGRIRIILMGIITLLLLITPYFICLTSGTFSHTILFHCLIAVPCAAIFAVIPVFITDIFPHSVRCSIANLIYSIAACLGGGLTPLIAFKLGETHDHSPSYILIIFGIISLITLFLYIKTNKQKNAQLVLIEKT</sequence>
<evidence type="ECO:0000256" key="9">
    <source>
        <dbReference type="SAM" id="Phobius"/>
    </source>
</evidence>
<keyword evidence="4" id="KW-1003">Cell membrane</keyword>
<evidence type="ECO:0000313" key="11">
    <source>
        <dbReference type="EMBL" id="KTD38595.1"/>
    </source>
</evidence>
<keyword evidence="3" id="KW-0813">Transport</keyword>
<dbReference type="InterPro" id="IPR036259">
    <property type="entry name" value="MFS_trans_sf"/>
</dbReference>
<protein>
    <submittedName>
        <fullName evidence="11">Proline/betaine transporter ProP6</fullName>
    </submittedName>
</protein>
<feature type="transmembrane region" description="Helical" evidence="9">
    <location>
        <begin position="237"/>
        <end position="259"/>
    </location>
</feature>
<dbReference type="Proteomes" id="UP000054725">
    <property type="component" value="Unassembled WGS sequence"/>
</dbReference>
<feature type="transmembrane region" description="Helical" evidence="9">
    <location>
        <begin position="44"/>
        <end position="65"/>
    </location>
</feature>
<keyword evidence="7 9" id="KW-1133">Transmembrane helix</keyword>
<evidence type="ECO:0000313" key="12">
    <source>
        <dbReference type="Proteomes" id="UP000054725"/>
    </source>
</evidence>
<evidence type="ECO:0000256" key="8">
    <source>
        <dbReference type="ARBA" id="ARBA00023136"/>
    </source>
</evidence>
<dbReference type="Pfam" id="PF00083">
    <property type="entry name" value="Sugar_tr"/>
    <property type="match status" value="1"/>
</dbReference>
<gene>
    <name evidence="11" type="ORF">Lnau_0510</name>
</gene>
<evidence type="ECO:0000256" key="6">
    <source>
        <dbReference type="ARBA" id="ARBA00022847"/>
    </source>
</evidence>
<dbReference type="OrthoDB" id="3690818at2"/>
<comment type="subcellular location">
    <subcellularLocation>
        <location evidence="1">Cell membrane</location>
        <topology evidence="1">Multi-pass membrane protein</topology>
    </subcellularLocation>
</comment>
<evidence type="ECO:0000256" key="2">
    <source>
        <dbReference type="ARBA" id="ARBA00008240"/>
    </source>
</evidence>
<evidence type="ECO:0000256" key="1">
    <source>
        <dbReference type="ARBA" id="ARBA00004651"/>
    </source>
</evidence>
<feature type="transmembrane region" description="Helical" evidence="9">
    <location>
        <begin position="177"/>
        <end position="196"/>
    </location>
</feature>
<dbReference type="STRING" id="45070.Lnau_0510"/>
<dbReference type="GO" id="GO:0005886">
    <property type="term" value="C:plasma membrane"/>
    <property type="evidence" value="ECO:0007669"/>
    <property type="project" value="UniProtKB-SubCell"/>
</dbReference>
<feature type="transmembrane region" description="Helical" evidence="9">
    <location>
        <begin position="302"/>
        <end position="324"/>
    </location>
</feature>